<proteinExistence type="predicted"/>
<dbReference type="InterPro" id="IPR029058">
    <property type="entry name" value="AB_hydrolase_fold"/>
</dbReference>
<evidence type="ECO:0000313" key="1">
    <source>
        <dbReference type="EMBL" id="KAF7159525.1"/>
    </source>
</evidence>
<dbReference type="Proteomes" id="UP000654922">
    <property type="component" value="Unassembled WGS sequence"/>
</dbReference>
<organism evidence="1 2">
    <name type="scientific">Aspergillus felis</name>
    <dbReference type="NCBI Taxonomy" id="1287682"/>
    <lineage>
        <taxon>Eukaryota</taxon>
        <taxon>Fungi</taxon>
        <taxon>Dikarya</taxon>
        <taxon>Ascomycota</taxon>
        <taxon>Pezizomycotina</taxon>
        <taxon>Eurotiomycetes</taxon>
        <taxon>Eurotiomycetidae</taxon>
        <taxon>Eurotiales</taxon>
        <taxon>Aspergillaceae</taxon>
        <taxon>Aspergillus</taxon>
        <taxon>Aspergillus subgen. Fumigati</taxon>
    </lineage>
</organism>
<evidence type="ECO:0000313" key="2">
    <source>
        <dbReference type="Proteomes" id="UP000654922"/>
    </source>
</evidence>
<dbReference type="EMBL" id="JACBAE010001379">
    <property type="protein sequence ID" value="KAF7159525.1"/>
    <property type="molecule type" value="Genomic_DNA"/>
</dbReference>
<comment type="caution">
    <text evidence="1">The sequence shown here is derived from an EMBL/GenBank/DDBJ whole genome shotgun (WGS) entry which is preliminary data.</text>
</comment>
<name>A0A8H6PR85_9EURO</name>
<dbReference type="AlphaFoldDB" id="A0A8H6PR85"/>
<sequence length="90" mass="10080">MQHELVYTHLPDFNRSNRKIYLQVGTADTTVGLNVMTQLQRQLTQFANSSHITLITARARHILSRQTLTPSQNPCSMATSLHQTVAAAAY</sequence>
<reference evidence="1" key="1">
    <citation type="submission" date="2020-06" db="EMBL/GenBank/DDBJ databases">
        <title>Draft genome sequences of strains closely related to Aspergillus parafelis and Aspergillus hiratsukae.</title>
        <authorList>
            <person name="Dos Santos R.A.C."/>
            <person name="Rivero-Menendez O."/>
            <person name="Steenwyk J.L."/>
            <person name="Mead M.E."/>
            <person name="Goldman G.H."/>
            <person name="Alastruey-Izquierdo A."/>
            <person name="Rokas A."/>
        </authorList>
    </citation>
    <scope>NUCLEOTIDE SEQUENCE</scope>
    <source>
        <strain evidence="1">CNM-CM5623</strain>
    </source>
</reference>
<gene>
    <name evidence="1" type="ORF">CNMCM5623_004863</name>
</gene>
<dbReference type="OrthoDB" id="6020543at2759"/>
<dbReference type="SUPFAM" id="SSF53474">
    <property type="entry name" value="alpha/beta-Hydrolases"/>
    <property type="match status" value="1"/>
</dbReference>
<protein>
    <submittedName>
        <fullName evidence="1">Uncharacterized protein</fullName>
    </submittedName>
</protein>
<accession>A0A8H6PR85</accession>